<keyword evidence="1" id="KW-0472">Membrane</keyword>
<reference evidence="2 3" key="1">
    <citation type="submission" date="2016-11" db="EMBL/GenBank/DDBJ databases">
        <authorList>
            <person name="Jaros S."/>
            <person name="Januszkiewicz K."/>
            <person name="Wedrychowicz H."/>
        </authorList>
    </citation>
    <scope>NUCLEOTIDE SEQUENCE [LARGE SCALE GENOMIC DNA]</scope>
    <source>
        <strain evidence="2 3">DSM 8605</strain>
    </source>
</reference>
<keyword evidence="3" id="KW-1185">Reference proteome</keyword>
<evidence type="ECO:0008006" key="4">
    <source>
        <dbReference type="Google" id="ProtNLM"/>
    </source>
</evidence>
<organism evidence="2 3">
    <name type="scientific">Clostridium grantii DSM 8605</name>
    <dbReference type="NCBI Taxonomy" id="1121316"/>
    <lineage>
        <taxon>Bacteria</taxon>
        <taxon>Bacillati</taxon>
        <taxon>Bacillota</taxon>
        <taxon>Clostridia</taxon>
        <taxon>Eubacteriales</taxon>
        <taxon>Clostridiaceae</taxon>
        <taxon>Clostridium</taxon>
    </lineage>
</organism>
<evidence type="ECO:0000313" key="2">
    <source>
        <dbReference type="EMBL" id="SHH75953.1"/>
    </source>
</evidence>
<dbReference type="STRING" id="1121316.SAMN02745207_02329"/>
<feature type="transmembrane region" description="Helical" evidence="1">
    <location>
        <begin position="12"/>
        <end position="29"/>
    </location>
</feature>
<dbReference type="AlphaFoldDB" id="A0A1M5VM12"/>
<protein>
    <recommendedName>
        <fullName evidence="4">Alpha/beta hydrolase family protein</fullName>
    </recommendedName>
</protein>
<dbReference type="Proteomes" id="UP000184447">
    <property type="component" value="Unassembled WGS sequence"/>
</dbReference>
<name>A0A1M5VM12_9CLOT</name>
<gene>
    <name evidence="2" type="ORF">SAMN02745207_02329</name>
</gene>
<keyword evidence="1" id="KW-0812">Transmembrane</keyword>
<accession>A0A1M5VM12</accession>
<keyword evidence="1" id="KW-1133">Transmembrane helix</keyword>
<evidence type="ECO:0000313" key="3">
    <source>
        <dbReference type="Proteomes" id="UP000184447"/>
    </source>
</evidence>
<evidence type="ECO:0000256" key="1">
    <source>
        <dbReference type="SAM" id="Phobius"/>
    </source>
</evidence>
<dbReference type="EMBL" id="FQXM01000012">
    <property type="protein sequence ID" value="SHH75953.1"/>
    <property type="molecule type" value="Genomic_DNA"/>
</dbReference>
<proteinExistence type="predicted"/>
<sequence length="80" mass="9289">MIAKIKNQTIHYNVLGTGLPLIILHGLYLDSISMVRAIENSGVQLKGFKRIYLYGTRYCKKVFESNYWRSFDLSSNYYSS</sequence>